<organism evidence="1 2">
    <name type="scientific">Trifolium medium</name>
    <dbReference type="NCBI Taxonomy" id="97028"/>
    <lineage>
        <taxon>Eukaryota</taxon>
        <taxon>Viridiplantae</taxon>
        <taxon>Streptophyta</taxon>
        <taxon>Embryophyta</taxon>
        <taxon>Tracheophyta</taxon>
        <taxon>Spermatophyta</taxon>
        <taxon>Magnoliopsida</taxon>
        <taxon>eudicotyledons</taxon>
        <taxon>Gunneridae</taxon>
        <taxon>Pentapetalae</taxon>
        <taxon>rosids</taxon>
        <taxon>fabids</taxon>
        <taxon>Fabales</taxon>
        <taxon>Fabaceae</taxon>
        <taxon>Papilionoideae</taxon>
        <taxon>50 kb inversion clade</taxon>
        <taxon>NPAAA clade</taxon>
        <taxon>Hologalegina</taxon>
        <taxon>IRL clade</taxon>
        <taxon>Trifolieae</taxon>
        <taxon>Trifolium</taxon>
    </lineage>
</organism>
<proteinExistence type="predicted"/>
<keyword evidence="2" id="KW-1185">Reference proteome</keyword>
<dbReference type="AlphaFoldDB" id="A0A392PWG2"/>
<dbReference type="Proteomes" id="UP000265520">
    <property type="component" value="Unassembled WGS sequence"/>
</dbReference>
<accession>A0A392PWG2</accession>
<evidence type="ECO:0000313" key="1">
    <source>
        <dbReference type="EMBL" id="MCI16154.1"/>
    </source>
</evidence>
<dbReference type="EMBL" id="LXQA010099639">
    <property type="protein sequence ID" value="MCI16154.1"/>
    <property type="molecule type" value="Genomic_DNA"/>
</dbReference>
<protein>
    <submittedName>
        <fullName evidence="1">Uncharacterized protein</fullName>
    </submittedName>
</protein>
<evidence type="ECO:0000313" key="2">
    <source>
        <dbReference type="Proteomes" id="UP000265520"/>
    </source>
</evidence>
<feature type="non-terminal residue" evidence="1">
    <location>
        <position position="1"/>
    </location>
</feature>
<reference evidence="1 2" key="1">
    <citation type="journal article" date="2018" name="Front. Plant Sci.">
        <title>Red Clover (Trifolium pratense) and Zigzag Clover (T. medium) - A Picture of Genomic Similarities and Differences.</title>
        <authorList>
            <person name="Dluhosova J."/>
            <person name="Istvanek J."/>
            <person name="Nedelnik J."/>
            <person name="Repkova J."/>
        </authorList>
    </citation>
    <scope>NUCLEOTIDE SEQUENCE [LARGE SCALE GENOMIC DNA]</scope>
    <source>
        <strain evidence="2">cv. 10/8</strain>
        <tissue evidence="1">Leaf</tissue>
    </source>
</reference>
<sequence length="146" mass="16497">VQRGKELRHSGITVCSSGSCASRRLRWRVAQVNQVVEGNLLEVARRAGWIGATRQYKIQAERVVTDTCASRRTDGAARQHGKLCRIVHSIEEKLLQFNHIPKYLSLSNSYTRKSSSPTQNSSLNFTPNLTNYSKPILHHFYSSITL</sequence>
<name>A0A392PWG2_9FABA</name>
<comment type="caution">
    <text evidence="1">The sequence shown here is derived from an EMBL/GenBank/DDBJ whole genome shotgun (WGS) entry which is preliminary data.</text>
</comment>